<reference evidence="2" key="1">
    <citation type="submission" date="2024-06" db="EMBL/GenBank/DDBJ databases">
        <title>The genome sequences of Kitasatospora sp. strain HUAS MG31.</title>
        <authorList>
            <person name="Mo P."/>
        </authorList>
    </citation>
    <scope>NUCLEOTIDE SEQUENCE</scope>
    <source>
        <strain evidence="2">HUAS MG31</strain>
    </source>
</reference>
<dbReference type="EMBL" id="CP159872">
    <property type="protein sequence ID" value="XCM82933.1"/>
    <property type="molecule type" value="Genomic_DNA"/>
</dbReference>
<proteinExistence type="predicted"/>
<dbReference type="AlphaFoldDB" id="A0AAU8K6Q2"/>
<name>A0AAU8K6Q2_9ACTN</name>
<gene>
    <name evidence="2" type="ORF">ABWK59_30465</name>
</gene>
<evidence type="ECO:0000313" key="2">
    <source>
        <dbReference type="EMBL" id="XCM82933.1"/>
    </source>
</evidence>
<sequence>MTGTASSLAALVQERQIPQATDLEERTSAAAVGDTDDLLTEALAAAAALWVSAFGATTAAGSGLALARVLRQVGAGITQALAGLGERARRAVAKVLPSAVGLGVRHAREVARAAGRRVPARAGGRAKPGRDTVMEAARIGQRVEEISRRVEKLLAARPARFSGLAAVVQAARTAVSHVRAAVAWLVHRAVDVGGAAVAADLRLGRLWVAEVDACVRCSAYSGQYAAPGEGFEGGRSFDPAQRGRGPDEVTGPPLHPHCRCRVVPWLISWPIPLPAWLEQRAANAVAEGRAPASESQAARVRAARTVLASRRRLRARAQAAARRAVREGRFPAAG</sequence>
<protein>
    <recommendedName>
        <fullName evidence="3">Minor capsid protein 2</fullName>
    </recommendedName>
</protein>
<feature type="region of interest" description="Disordered" evidence="1">
    <location>
        <begin position="231"/>
        <end position="250"/>
    </location>
</feature>
<accession>A0AAU8K6Q2</accession>
<dbReference type="KEGG" id="kcm:ABWK59_30465"/>
<organism evidence="2">
    <name type="scientific">Kitasatospora camelliae</name>
    <dbReference type="NCBI Taxonomy" id="3156397"/>
    <lineage>
        <taxon>Bacteria</taxon>
        <taxon>Bacillati</taxon>
        <taxon>Actinomycetota</taxon>
        <taxon>Actinomycetes</taxon>
        <taxon>Kitasatosporales</taxon>
        <taxon>Streptomycetaceae</taxon>
        <taxon>Kitasatospora</taxon>
    </lineage>
</organism>
<evidence type="ECO:0008006" key="3">
    <source>
        <dbReference type="Google" id="ProtNLM"/>
    </source>
</evidence>
<evidence type="ECO:0000256" key="1">
    <source>
        <dbReference type="SAM" id="MobiDB-lite"/>
    </source>
</evidence>
<dbReference type="RefSeq" id="WP_354643868.1">
    <property type="nucleotide sequence ID" value="NZ_CP159872.1"/>
</dbReference>